<proteinExistence type="predicted"/>
<name>A0A8I1A247_RHOER</name>
<accession>A0A8I1A247</accession>
<dbReference type="AlphaFoldDB" id="A0A8I1A247"/>
<evidence type="ECO:0000313" key="2">
    <source>
        <dbReference type="Proteomes" id="UP000627573"/>
    </source>
</evidence>
<sequence>MTVITETFRRLDKTAPAKDDVGFVYFTVDERRYVAAGDFVVVQVRVPCRLNDGVLTSPDLVAGPALVQIGSVGPTYEIQIPESAEPVRLWPLIDAGMPQPPAGAPGFVRNGGGMARAEVIAMPDYPMHPKDPATMYFLFV</sequence>
<comment type="caution">
    <text evidence="1">The sequence shown here is derived from an EMBL/GenBank/DDBJ whole genome shotgun (WGS) entry which is preliminary data.</text>
</comment>
<dbReference type="Proteomes" id="UP000627573">
    <property type="component" value="Unassembled WGS sequence"/>
</dbReference>
<organism evidence="1 2">
    <name type="scientific">Rhodococcus erythropolis</name>
    <name type="common">Arthrobacter picolinophilus</name>
    <dbReference type="NCBI Taxonomy" id="1833"/>
    <lineage>
        <taxon>Bacteria</taxon>
        <taxon>Bacillati</taxon>
        <taxon>Actinomycetota</taxon>
        <taxon>Actinomycetes</taxon>
        <taxon>Mycobacteriales</taxon>
        <taxon>Nocardiaceae</taxon>
        <taxon>Rhodococcus</taxon>
        <taxon>Rhodococcus erythropolis group</taxon>
    </lineage>
</organism>
<reference evidence="1 2" key="1">
    <citation type="submission" date="2020-12" db="EMBL/GenBank/DDBJ databases">
        <title>Draft genome sequence of furan degrading bacterial strain FUR100.</title>
        <authorList>
            <person name="Woiski C."/>
        </authorList>
    </citation>
    <scope>NUCLEOTIDE SEQUENCE [LARGE SCALE GENOMIC DNA]</scope>
    <source>
        <strain evidence="1 2">FUR100</strain>
    </source>
</reference>
<keyword evidence="2" id="KW-1185">Reference proteome</keyword>
<gene>
    <name evidence="1" type="ORF">I3517_27470</name>
</gene>
<protein>
    <submittedName>
        <fullName evidence="1">Uncharacterized protein</fullName>
    </submittedName>
</protein>
<dbReference type="RefSeq" id="WP_197941992.1">
    <property type="nucleotide sequence ID" value="NZ_JAECSB010000085.1"/>
</dbReference>
<dbReference type="EMBL" id="JAECSB010000085">
    <property type="protein sequence ID" value="MBH5146349.1"/>
    <property type="molecule type" value="Genomic_DNA"/>
</dbReference>
<evidence type="ECO:0000313" key="1">
    <source>
        <dbReference type="EMBL" id="MBH5146349.1"/>
    </source>
</evidence>